<name>A0A367ZP84_9BACT</name>
<dbReference type="EMBL" id="QOQW01000015">
    <property type="protein sequence ID" value="RCK79171.1"/>
    <property type="molecule type" value="Genomic_DNA"/>
</dbReference>
<dbReference type="Proteomes" id="UP000252355">
    <property type="component" value="Unassembled WGS sequence"/>
</dbReference>
<dbReference type="SMART" id="SM00028">
    <property type="entry name" value="TPR"/>
    <property type="match status" value="3"/>
</dbReference>
<dbReference type="PANTHER" id="PTHR10098:SF108">
    <property type="entry name" value="TETRATRICOPEPTIDE REPEAT PROTEIN 28"/>
    <property type="match status" value="1"/>
</dbReference>
<evidence type="ECO:0000313" key="3">
    <source>
        <dbReference type="Proteomes" id="UP000252355"/>
    </source>
</evidence>
<comment type="caution">
    <text evidence="2">The sequence shown here is derived from an EMBL/GenBank/DDBJ whole genome shotgun (WGS) entry which is preliminary data.</text>
</comment>
<dbReference type="Gene3D" id="1.25.40.10">
    <property type="entry name" value="Tetratricopeptide repeat domain"/>
    <property type="match status" value="1"/>
</dbReference>
<evidence type="ECO:0000313" key="2">
    <source>
        <dbReference type="EMBL" id="RCK79171.1"/>
    </source>
</evidence>
<evidence type="ECO:0000256" key="1">
    <source>
        <dbReference type="PROSITE-ProRule" id="PRU00339"/>
    </source>
</evidence>
<dbReference type="AlphaFoldDB" id="A0A367ZP84"/>
<dbReference type="Pfam" id="PF13424">
    <property type="entry name" value="TPR_12"/>
    <property type="match status" value="1"/>
</dbReference>
<dbReference type="PROSITE" id="PS50005">
    <property type="entry name" value="TPR"/>
    <property type="match status" value="1"/>
</dbReference>
<keyword evidence="1" id="KW-0802">TPR repeat</keyword>
<organism evidence="2 3">
    <name type="scientific">Candidatus Ozemobacter sibiricus</name>
    <dbReference type="NCBI Taxonomy" id="2268124"/>
    <lineage>
        <taxon>Bacteria</taxon>
        <taxon>Candidatus Ozemobacteria</taxon>
        <taxon>Candidatus Ozemobacterales</taxon>
        <taxon>Candidatus Ozemobacteraceae</taxon>
        <taxon>Candidatus Ozemobacter</taxon>
    </lineage>
</organism>
<feature type="repeat" description="TPR" evidence="1">
    <location>
        <begin position="550"/>
        <end position="583"/>
    </location>
</feature>
<reference evidence="2 3" key="1">
    <citation type="submission" date="2018-05" db="EMBL/GenBank/DDBJ databases">
        <title>A metagenomic window into the 2 km-deep terrestrial subsurface aquifer revealed taxonomically and functionally diverse microbial community comprising novel uncultured bacterial lineages.</title>
        <authorList>
            <person name="Kadnikov V.V."/>
            <person name="Mardanov A.V."/>
            <person name="Beletsky A.V."/>
            <person name="Banks D."/>
            <person name="Pimenov N.V."/>
            <person name="Frank Y.A."/>
            <person name="Karnachuk O.V."/>
            <person name="Ravin N.V."/>
        </authorList>
    </citation>
    <scope>NUCLEOTIDE SEQUENCE [LARGE SCALE GENOMIC DNA]</scope>
    <source>
        <strain evidence="2">BY5</strain>
    </source>
</reference>
<dbReference type="InterPro" id="IPR019734">
    <property type="entry name" value="TPR_rpt"/>
</dbReference>
<sequence length="939" mass="106267">MAVELKLEHSFGGAWPWRARHRSFLMPRQTSGRSLFQELEALMELEGEYLSHQTALFLLGQIPDLPATLTAVSPRRRRHRTVGGRPLVFVFHPEEKTRHLQIAAFQQAALPVSTLEKTLLDLLADMHHAPPLPELAGLFVRLPYNPGALLTIARQVSDTVLKRACYFTAWAGRARADELPFGAFKRTPVKLDPRVTDQPLLWDSRFFLKVPAGLLALALPEPPANLDADLASWIELRRMPAFRDWIAAQGRIPILGEAASAALDPFWETLFLNLSPSSLDDLLVDHFGRSSDSGPPRPFPIRFNRWLDEHPDVLERRRDELEDWIKRNLASPSINRVETALHLGCLLGLDDLVIEHFALQAYNLYNAGRFDLINRVTGRYLAQDRPLPHYFYVIAARTMARQDRFDEAIAVIDRGKAIYEAREHAELECGELAFVAGNVFRLMNRMNEAMAELILAREFYAVARDRRRLASADCSLGNLYFVRGMAQEARRHYLAGLAVMKDLGERSAQASLLGNLGLVEYDSGHFRRAALFLQQSVNLHRSLKNTWNQAIAALSLGKVFLKMGQFSKAMRILRECHTLKSQQSHESGVLETTALLAWLCELLGNTAAAKAWWDMIPDLEGRTLEPRARFVITAVRAMTALYKGEFLDAERLYASMLETSRQAESSDVEGGDCLHGLAFCQAMRGDPRAPDTLAEAERRFARFPHCSQLVQIRLLGALLYPERFPHVDLDAQIAAFLDTQAYEPFWAFLAEPMMQRGSPGSRRFIEYHLQKTPAAMLTALLARHRSLGKVVQAVEARRRRAAEFFTCLEDGLTRPIHHEEYEAWRREYPRDRLVFDGPAGLLVWREHVAWLKPGSIPHGILSQLLIALPHPVDVDALYHAVWQTVFDPETDVGAFKSSIQRLQKILRSVTPAAKVRRKKTRSRFGGVTISLSCPWTAIL</sequence>
<accession>A0A367ZP84</accession>
<dbReference type="PANTHER" id="PTHR10098">
    <property type="entry name" value="RAPSYN-RELATED"/>
    <property type="match status" value="1"/>
</dbReference>
<proteinExistence type="predicted"/>
<gene>
    <name evidence="2" type="ORF">OZSIB_0285</name>
</gene>
<dbReference type="InterPro" id="IPR011990">
    <property type="entry name" value="TPR-like_helical_dom_sf"/>
</dbReference>
<protein>
    <submittedName>
        <fullName evidence="2">TPR repeat protein</fullName>
    </submittedName>
</protein>
<dbReference type="SUPFAM" id="SSF48452">
    <property type="entry name" value="TPR-like"/>
    <property type="match status" value="2"/>
</dbReference>